<dbReference type="PANTHER" id="PTHR43139:SF52">
    <property type="entry name" value="SI:DKEY-122A22.2"/>
    <property type="match status" value="1"/>
</dbReference>
<protein>
    <recommendedName>
        <fullName evidence="1">AB hydrolase-1 domain-containing protein</fullName>
    </recommendedName>
</protein>
<accession>A0A6J4PSE8</accession>
<dbReference type="EMBL" id="CADCUW010000295">
    <property type="protein sequence ID" value="CAA9418318.1"/>
    <property type="molecule type" value="Genomic_DNA"/>
</dbReference>
<dbReference type="PANTHER" id="PTHR43139">
    <property type="entry name" value="SI:DKEY-122A22.2"/>
    <property type="match status" value="1"/>
</dbReference>
<gene>
    <name evidence="2" type="ORF">AVDCRST_MAG01-01-2075</name>
</gene>
<dbReference type="Pfam" id="PF00561">
    <property type="entry name" value="Abhydrolase_1"/>
    <property type="match status" value="1"/>
</dbReference>
<dbReference type="SUPFAM" id="SSF53474">
    <property type="entry name" value="alpha/beta-Hydrolases"/>
    <property type="match status" value="1"/>
</dbReference>
<sequence length="358" mass="36279">MVGTGAAPASRRGARGGSLLGGAALLAAALVSCGAAYQAIAAARDRRRYPPPGRLVDVGGHRLHVYATGPVGDGGVRGPAVVLEAGVGATSAGWAWVQQKVERFAGVVSYDRAGIGWSEEGASSSDARGAAEQLRAALSGAGVAGPYVLVGHSLGGEYARVFAALYPSEVAGMVLVDAGAPDRDGVMRVGAAAPSLPGVPLPEGTMGQVERAFRLFRYAPLAARLGVVRIALALGGATNPLPADARAAARASMSSPRHWRAVRAEVAGSWEAAAQARASGGLGEKPLVVLNRAVPEGGVTRAIREFGAELAASLSSDGEHRVVEGADHFSLVANREHARFVAEAIRGVVEAAGEGSRP</sequence>
<proteinExistence type="predicted"/>
<dbReference type="Gene3D" id="3.40.50.1820">
    <property type="entry name" value="alpha/beta hydrolase"/>
    <property type="match status" value="1"/>
</dbReference>
<dbReference type="InterPro" id="IPR000073">
    <property type="entry name" value="AB_hydrolase_1"/>
</dbReference>
<reference evidence="2" key="1">
    <citation type="submission" date="2020-02" db="EMBL/GenBank/DDBJ databases">
        <authorList>
            <person name="Meier V. D."/>
        </authorList>
    </citation>
    <scope>NUCLEOTIDE SEQUENCE</scope>
    <source>
        <strain evidence="2">AVDCRST_MAG01</strain>
    </source>
</reference>
<name>A0A6J4PSE8_9ACTN</name>
<dbReference type="GO" id="GO:0003824">
    <property type="term" value="F:catalytic activity"/>
    <property type="evidence" value="ECO:0007669"/>
    <property type="project" value="UniProtKB-ARBA"/>
</dbReference>
<evidence type="ECO:0000259" key="1">
    <source>
        <dbReference type="Pfam" id="PF00561"/>
    </source>
</evidence>
<dbReference type="InterPro" id="IPR029058">
    <property type="entry name" value="AB_hydrolase_fold"/>
</dbReference>
<dbReference type="AlphaFoldDB" id="A0A6J4PSE8"/>
<dbReference type="InterPro" id="IPR052370">
    <property type="entry name" value="Meta-cleavage_hydrolase"/>
</dbReference>
<organism evidence="2">
    <name type="scientific">uncultured Rubrobacteraceae bacterium</name>
    <dbReference type="NCBI Taxonomy" id="349277"/>
    <lineage>
        <taxon>Bacteria</taxon>
        <taxon>Bacillati</taxon>
        <taxon>Actinomycetota</taxon>
        <taxon>Rubrobacteria</taxon>
        <taxon>Rubrobacterales</taxon>
        <taxon>Rubrobacteraceae</taxon>
        <taxon>environmental samples</taxon>
    </lineage>
</organism>
<feature type="domain" description="AB hydrolase-1" evidence="1">
    <location>
        <begin position="79"/>
        <end position="178"/>
    </location>
</feature>
<evidence type="ECO:0000313" key="2">
    <source>
        <dbReference type="EMBL" id="CAA9418318.1"/>
    </source>
</evidence>